<dbReference type="InterPro" id="IPR050367">
    <property type="entry name" value="APC_superfamily"/>
</dbReference>
<dbReference type="EMBL" id="CP133762">
    <property type="protein sequence ID" value="WMX44331.1"/>
    <property type="molecule type" value="Genomic_DNA"/>
</dbReference>
<feature type="transmembrane region" description="Helical" evidence="9">
    <location>
        <begin position="345"/>
        <end position="363"/>
    </location>
</feature>
<evidence type="ECO:0000256" key="5">
    <source>
        <dbReference type="ARBA" id="ARBA00022692"/>
    </source>
</evidence>
<evidence type="ECO:0000256" key="3">
    <source>
        <dbReference type="ARBA" id="ARBA00022448"/>
    </source>
</evidence>
<keyword evidence="3" id="KW-0813">Transport</keyword>
<feature type="transmembrane region" description="Helical" evidence="9">
    <location>
        <begin position="410"/>
        <end position="427"/>
    </location>
</feature>
<feature type="transmembrane region" description="Helical" evidence="9">
    <location>
        <begin position="53"/>
        <end position="78"/>
    </location>
</feature>
<gene>
    <name evidence="10" type="ORF">RGF97_04940</name>
</gene>
<dbReference type="Gene3D" id="1.20.1740.10">
    <property type="entry name" value="Amino acid/polyamine transporter I"/>
    <property type="match status" value="1"/>
</dbReference>
<dbReference type="Pfam" id="PF13520">
    <property type="entry name" value="AA_permease_2"/>
    <property type="match status" value="1"/>
</dbReference>
<proteinExistence type="inferred from homology"/>
<dbReference type="InterPro" id="IPR004754">
    <property type="entry name" value="Amino_acid_antiprt"/>
</dbReference>
<evidence type="ECO:0000256" key="6">
    <source>
        <dbReference type="ARBA" id="ARBA00022970"/>
    </source>
</evidence>
<feature type="transmembrane region" description="Helical" evidence="9">
    <location>
        <begin position="173"/>
        <end position="195"/>
    </location>
</feature>
<dbReference type="RefSeq" id="WP_128984153.1">
    <property type="nucleotide sequence ID" value="NZ_CP133762.1"/>
</dbReference>
<keyword evidence="8 9" id="KW-0472">Membrane</keyword>
<feature type="transmembrane region" description="Helical" evidence="9">
    <location>
        <begin position="22"/>
        <end position="41"/>
    </location>
</feature>
<feature type="transmembrane region" description="Helical" evidence="9">
    <location>
        <begin position="140"/>
        <end position="161"/>
    </location>
</feature>
<feature type="transmembrane region" description="Helical" evidence="9">
    <location>
        <begin position="463"/>
        <end position="485"/>
    </location>
</feature>
<protein>
    <submittedName>
        <fullName evidence="10">Basic amino acid/polyamine antiporter</fullName>
    </submittedName>
</protein>
<evidence type="ECO:0000256" key="2">
    <source>
        <dbReference type="ARBA" id="ARBA00008220"/>
    </source>
</evidence>
<evidence type="ECO:0000313" key="11">
    <source>
        <dbReference type="Proteomes" id="UP001250858"/>
    </source>
</evidence>
<keyword evidence="7 9" id="KW-1133">Transmembrane helix</keyword>
<dbReference type="PANTHER" id="PTHR42770:SF4">
    <property type="entry name" value="ARGININE_ORNITHINE ANTIPORTER-RELATED"/>
    <property type="match status" value="1"/>
</dbReference>
<evidence type="ECO:0000256" key="4">
    <source>
        <dbReference type="ARBA" id="ARBA00022475"/>
    </source>
</evidence>
<feature type="transmembrane region" description="Helical" evidence="9">
    <location>
        <begin position="117"/>
        <end position="134"/>
    </location>
</feature>
<name>A0ABY9RQ66_9ACTN</name>
<organism evidence="10 11">
    <name type="scientific">Streptomyces roseicoloratus</name>
    <dbReference type="NCBI Taxonomy" id="2508722"/>
    <lineage>
        <taxon>Bacteria</taxon>
        <taxon>Bacillati</taxon>
        <taxon>Actinomycetota</taxon>
        <taxon>Actinomycetes</taxon>
        <taxon>Kitasatosporales</taxon>
        <taxon>Streptomycetaceae</taxon>
        <taxon>Streptomyces</taxon>
    </lineage>
</organism>
<evidence type="ECO:0000256" key="7">
    <source>
        <dbReference type="ARBA" id="ARBA00022989"/>
    </source>
</evidence>
<evidence type="ECO:0000256" key="1">
    <source>
        <dbReference type="ARBA" id="ARBA00004651"/>
    </source>
</evidence>
<keyword evidence="6" id="KW-0029">Amino-acid transport</keyword>
<dbReference type="PIRSF" id="PIRSF006060">
    <property type="entry name" value="AA_transporter"/>
    <property type="match status" value="1"/>
</dbReference>
<feature type="transmembrane region" description="Helical" evidence="9">
    <location>
        <begin position="369"/>
        <end position="390"/>
    </location>
</feature>
<dbReference type="PANTHER" id="PTHR42770">
    <property type="entry name" value="AMINO ACID TRANSPORTER-RELATED"/>
    <property type="match status" value="1"/>
</dbReference>
<dbReference type="NCBIfam" id="TIGR00905">
    <property type="entry name" value="2A0302"/>
    <property type="match status" value="1"/>
</dbReference>
<comment type="similarity">
    <text evidence="2">Belongs to the amino acid-polyamine-organocation (APC) superfamily. Basic amino acid/polyamine antiporter (APA) (TC 2.A.3.2) family.</text>
</comment>
<sequence length="487" mass="51208">MAHAETHDDTAGAGPTAPAAKLTLLTLTAMVVGSMVGAGVFSLPSRFAQETGVAGALIAWSVAGLGMLMLAFVFQTLAVRRPDLDAGVYAYAKAGFGEYLGFFSAFGYWASACVGNVTYWVLIMSTIGAIAPALGDGDTAPAIILSSVGLWGFFLLIRRGVKEATAINKIVTVAKLVPIIVFVILALVCFEPSVFADNFGGADYAGSLFNQVRGTMLATVFVFLGVEGASVYSRHARRREDVGRATLLGFLSVFAIFASVTIVSYGILPMSEIAELRQPSMAGVLEAAVGTWGKVFVSVGLIVSVLGAYLAWTLMAAEVLFVAAKDEDMPRFLGRSSGDDVPVPALLMSTALSQVVLVVTAFSDDAFTFALDLTSSLSLIPFLLAAAFAAKIALRPRQEKVAGRSTRGELVVASVATLYTAFLLFAAGLKFVLVSFIVYAPATFLFVKARREQNRRLFSPKEAVICAVSVAGAVVGVVALAVGWIEL</sequence>
<feature type="transmembrane region" description="Helical" evidence="9">
    <location>
        <begin position="245"/>
        <end position="268"/>
    </location>
</feature>
<keyword evidence="4" id="KW-1003">Cell membrane</keyword>
<accession>A0ABY9RQ66</accession>
<dbReference type="InterPro" id="IPR002293">
    <property type="entry name" value="AA/rel_permease1"/>
</dbReference>
<feature type="transmembrane region" description="Helical" evidence="9">
    <location>
        <begin position="433"/>
        <end position="451"/>
    </location>
</feature>
<keyword evidence="11" id="KW-1185">Reference proteome</keyword>
<feature type="transmembrane region" description="Helical" evidence="9">
    <location>
        <begin position="90"/>
        <end position="110"/>
    </location>
</feature>
<feature type="transmembrane region" description="Helical" evidence="9">
    <location>
        <begin position="295"/>
        <end position="324"/>
    </location>
</feature>
<comment type="subcellular location">
    <subcellularLocation>
        <location evidence="1">Cell membrane</location>
        <topology evidence="1">Multi-pass membrane protein</topology>
    </subcellularLocation>
</comment>
<evidence type="ECO:0000256" key="9">
    <source>
        <dbReference type="SAM" id="Phobius"/>
    </source>
</evidence>
<keyword evidence="5 9" id="KW-0812">Transmembrane</keyword>
<evidence type="ECO:0000256" key="8">
    <source>
        <dbReference type="ARBA" id="ARBA00023136"/>
    </source>
</evidence>
<evidence type="ECO:0000313" key="10">
    <source>
        <dbReference type="EMBL" id="WMX44331.1"/>
    </source>
</evidence>
<reference evidence="10 11" key="1">
    <citation type="submission" date="2023-09" db="EMBL/GenBank/DDBJ databases">
        <title>Complete genome of Streptomyces roseicoloratus T14.</title>
        <authorList>
            <person name="Bashizi T."/>
            <person name="Kim M.-J."/>
            <person name="Lee G."/>
            <person name="Tagele S.B."/>
            <person name="Shin J.-H."/>
        </authorList>
    </citation>
    <scope>NUCLEOTIDE SEQUENCE [LARGE SCALE GENOMIC DNA]</scope>
    <source>
        <strain evidence="10 11">T14</strain>
    </source>
</reference>
<dbReference type="Proteomes" id="UP001250858">
    <property type="component" value="Chromosome"/>
</dbReference>
<feature type="transmembrane region" description="Helical" evidence="9">
    <location>
        <begin position="215"/>
        <end position="233"/>
    </location>
</feature>